<gene>
    <name evidence="1" type="ORF">METZ01_LOCUS450276</name>
</gene>
<accession>A0A382ZPN1</accession>
<reference evidence="1" key="1">
    <citation type="submission" date="2018-05" db="EMBL/GenBank/DDBJ databases">
        <authorList>
            <person name="Lanie J.A."/>
            <person name="Ng W.-L."/>
            <person name="Kazmierczak K.M."/>
            <person name="Andrzejewski T.M."/>
            <person name="Davidsen T.M."/>
            <person name="Wayne K.J."/>
            <person name="Tettelin H."/>
            <person name="Glass J.I."/>
            <person name="Rusch D."/>
            <person name="Podicherti R."/>
            <person name="Tsui H.-C.T."/>
            <person name="Winkler M.E."/>
        </authorList>
    </citation>
    <scope>NUCLEOTIDE SEQUENCE</scope>
</reference>
<dbReference type="EMBL" id="UINC01185620">
    <property type="protein sequence ID" value="SVD97422.1"/>
    <property type="molecule type" value="Genomic_DNA"/>
</dbReference>
<name>A0A382ZPN1_9ZZZZ</name>
<proteinExistence type="predicted"/>
<organism evidence="1">
    <name type="scientific">marine metagenome</name>
    <dbReference type="NCBI Taxonomy" id="408172"/>
    <lineage>
        <taxon>unclassified sequences</taxon>
        <taxon>metagenomes</taxon>
        <taxon>ecological metagenomes</taxon>
    </lineage>
</organism>
<dbReference type="AlphaFoldDB" id="A0A382ZPN1"/>
<protein>
    <submittedName>
        <fullName evidence="1">Uncharacterized protein</fullName>
    </submittedName>
</protein>
<sequence>MIKAFFEKKLNTLIQFEEIHTMSQGFFNVRVKSKYRLN</sequence>
<evidence type="ECO:0000313" key="1">
    <source>
        <dbReference type="EMBL" id="SVD97422.1"/>
    </source>
</evidence>